<proteinExistence type="predicted"/>
<keyword evidence="2" id="KW-0732">Signal</keyword>
<evidence type="ECO:0000256" key="7">
    <source>
        <dbReference type="SAM" id="MobiDB-lite"/>
    </source>
</evidence>
<dbReference type="Proteomes" id="UP000682733">
    <property type="component" value="Unassembled WGS sequence"/>
</dbReference>
<dbReference type="EMBL" id="CAJNOQ010000542">
    <property type="protein sequence ID" value="CAF0813108.1"/>
    <property type="molecule type" value="Genomic_DNA"/>
</dbReference>
<dbReference type="SMART" id="SM00179">
    <property type="entry name" value="EGF_CA"/>
    <property type="match status" value="2"/>
</dbReference>
<dbReference type="Proteomes" id="UP000677228">
    <property type="component" value="Unassembled WGS sequence"/>
</dbReference>
<feature type="region of interest" description="Disordered" evidence="7">
    <location>
        <begin position="359"/>
        <end position="397"/>
    </location>
</feature>
<comment type="caution">
    <text evidence="10">The sequence shown here is derived from an EMBL/GenBank/DDBJ whole genome shotgun (WGS) entry which is preliminary data.</text>
</comment>
<organism evidence="10 14">
    <name type="scientific">Didymodactylos carnosus</name>
    <dbReference type="NCBI Taxonomy" id="1234261"/>
    <lineage>
        <taxon>Eukaryota</taxon>
        <taxon>Metazoa</taxon>
        <taxon>Spiralia</taxon>
        <taxon>Gnathifera</taxon>
        <taxon>Rotifera</taxon>
        <taxon>Eurotatoria</taxon>
        <taxon>Bdelloidea</taxon>
        <taxon>Philodinida</taxon>
        <taxon>Philodinidae</taxon>
        <taxon>Didymodactylos</taxon>
    </lineage>
</organism>
<comment type="caution">
    <text evidence="6">Lacks conserved residue(s) required for the propagation of feature annotation.</text>
</comment>
<dbReference type="FunFam" id="2.10.25.10:FF:000472">
    <property type="entry name" value="Uncharacterized protein, isoform A"/>
    <property type="match status" value="1"/>
</dbReference>
<dbReference type="Gene3D" id="2.10.25.10">
    <property type="entry name" value="Laminin"/>
    <property type="match status" value="2"/>
</dbReference>
<dbReference type="OrthoDB" id="430340at2759"/>
<feature type="domain" description="EGF-like" evidence="9">
    <location>
        <begin position="78"/>
        <end position="115"/>
    </location>
</feature>
<dbReference type="Proteomes" id="UP000663829">
    <property type="component" value="Unassembled WGS sequence"/>
</dbReference>
<dbReference type="InterPro" id="IPR001881">
    <property type="entry name" value="EGF-like_Ca-bd_dom"/>
</dbReference>
<dbReference type="InterPro" id="IPR000152">
    <property type="entry name" value="EGF-type_Asp/Asn_hydroxyl_site"/>
</dbReference>
<dbReference type="EMBL" id="CAJNOK010001860">
    <property type="protein sequence ID" value="CAF0833311.1"/>
    <property type="molecule type" value="Genomic_DNA"/>
</dbReference>
<protein>
    <recommendedName>
        <fullName evidence="9">EGF-like domain-containing protein</fullName>
    </recommendedName>
</protein>
<dbReference type="PROSITE" id="PS00010">
    <property type="entry name" value="ASX_HYDROXYL"/>
    <property type="match status" value="1"/>
</dbReference>
<keyword evidence="5" id="KW-0325">Glycoprotein</keyword>
<keyword evidence="1 6" id="KW-0245">EGF-like domain</keyword>
<dbReference type="PANTHER" id="PTHR24049:SF22">
    <property type="entry name" value="DROSOPHILA CRUMBS HOMOLOG"/>
    <property type="match status" value="1"/>
</dbReference>
<dbReference type="PROSITE" id="PS01187">
    <property type="entry name" value="EGF_CA"/>
    <property type="match status" value="1"/>
</dbReference>
<keyword evidence="14" id="KW-1185">Reference proteome</keyword>
<evidence type="ECO:0000313" key="10">
    <source>
        <dbReference type="EMBL" id="CAF0813108.1"/>
    </source>
</evidence>
<evidence type="ECO:0000313" key="11">
    <source>
        <dbReference type="EMBL" id="CAF0833311.1"/>
    </source>
</evidence>
<dbReference type="SUPFAM" id="SSF57196">
    <property type="entry name" value="EGF/Laminin"/>
    <property type="match status" value="2"/>
</dbReference>
<dbReference type="PROSITE" id="PS01186">
    <property type="entry name" value="EGF_2"/>
    <property type="match status" value="1"/>
</dbReference>
<evidence type="ECO:0000256" key="6">
    <source>
        <dbReference type="PROSITE-ProRule" id="PRU00076"/>
    </source>
</evidence>
<dbReference type="EMBL" id="CAJOBA010001860">
    <property type="protein sequence ID" value="CAF3617980.1"/>
    <property type="molecule type" value="Genomic_DNA"/>
</dbReference>
<keyword evidence="3" id="KW-0677">Repeat</keyword>
<dbReference type="GO" id="GO:0005509">
    <property type="term" value="F:calcium ion binding"/>
    <property type="evidence" value="ECO:0007669"/>
    <property type="project" value="InterPro"/>
</dbReference>
<dbReference type="CDD" id="cd00053">
    <property type="entry name" value="EGF"/>
    <property type="match status" value="1"/>
</dbReference>
<dbReference type="EMBL" id="CAJOBC010000542">
    <property type="protein sequence ID" value="CAF3598960.1"/>
    <property type="molecule type" value="Genomic_DNA"/>
</dbReference>
<evidence type="ECO:0000256" key="8">
    <source>
        <dbReference type="SAM" id="Phobius"/>
    </source>
</evidence>
<evidence type="ECO:0000256" key="1">
    <source>
        <dbReference type="ARBA" id="ARBA00022536"/>
    </source>
</evidence>
<feature type="transmembrane region" description="Helical" evidence="8">
    <location>
        <begin position="168"/>
        <end position="190"/>
    </location>
</feature>
<dbReference type="Proteomes" id="UP000681722">
    <property type="component" value="Unassembled WGS sequence"/>
</dbReference>
<dbReference type="CDD" id="cd00054">
    <property type="entry name" value="EGF_CA"/>
    <property type="match status" value="1"/>
</dbReference>
<dbReference type="PROSITE" id="PS50026">
    <property type="entry name" value="EGF_3"/>
    <property type="match status" value="2"/>
</dbReference>
<name>A0A813TQT7_9BILA</name>
<gene>
    <name evidence="10" type="ORF">GPM918_LOCUS4140</name>
    <name evidence="11" type="ORF">OVA965_LOCUS6258</name>
    <name evidence="12" type="ORF">SRO942_LOCUS4140</name>
    <name evidence="13" type="ORF">TMI583_LOCUS6254</name>
</gene>
<feature type="disulfide bond" evidence="6">
    <location>
        <begin position="105"/>
        <end position="114"/>
    </location>
</feature>
<dbReference type="InterPro" id="IPR018097">
    <property type="entry name" value="EGF_Ca-bd_CS"/>
</dbReference>
<dbReference type="GO" id="GO:0007157">
    <property type="term" value="P:heterophilic cell-cell adhesion via plasma membrane cell adhesion molecules"/>
    <property type="evidence" value="ECO:0007669"/>
    <property type="project" value="TreeGrafter"/>
</dbReference>
<dbReference type="PROSITE" id="PS00022">
    <property type="entry name" value="EGF_1"/>
    <property type="match status" value="1"/>
</dbReference>
<evidence type="ECO:0000256" key="4">
    <source>
        <dbReference type="ARBA" id="ARBA00023157"/>
    </source>
</evidence>
<reference evidence="10" key="1">
    <citation type="submission" date="2021-02" db="EMBL/GenBank/DDBJ databases">
        <authorList>
            <person name="Nowell W R."/>
        </authorList>
    </citation>
    <scope>NUCLEOTIDE SEQUENCE</scope>
</reference>
<evidence type="ECO:0000313" key="12">
    <source>
        <dbReference type="EMBL" id="CAF3598960.1"/>
    </source>
</evidence>
<dbReference type="GO" id="GO:0045197">
    <property type="term" value="P:establishment or maintenance of epithelial cell apical/basal polarity"/>
    <property type="evidence" value="ECO:0007669"/>
    <property type="project" value="TreeGrafter"/>
</dbReference>
<keyword evidence="8" id="KW-0812">Transmembrane</keyword>
<feature type="domain" description="EGF-like" evidence="9">
    <location>
        <begin position="117"/>
        <end position="154"/>
    </location>
</feature>
<dbReference type="InterPro" id="IPR051022">
    <property type="entry name" value="Notch_Cell-Fate_Det"/>
</dbReference>
<dbReference type="SMART" id="SM00181">
    <property type="entry name" value="EGF"/>
    <property type="match status" value="2"/>
</dbReference>
<keyword evidence="8" id="KW-1133">Transmembrane helix</keyword>
<evidence type="ECO:0000313" key="14">
    <source>
        <dbReference type="Proteomes" id="UP000663829"/>
    </source>
</evidence>
<evidence type="ECO:0000256" key="3">
    <source>
        <dbReference type="ARBA" id="ARBA00022737"/>
    </source>
</evidence>
<dbReference type="InterPro" id="IPR000742">
    <property type="entry name" value="EGF"/>
</dbReference>
<dbReference type="AlphaFoldDB" id="A0A813TQT7"/>
<accession>A0A813TQT7</accession>
<dbReference type="PANTHER" id="PTHR24049">
    <property type="entry name" value="CRUMBS FAMILY MEMBER"/>
    <property type="match status" value="1"/>
</dbReference>
<keyword evidence="4 6" id="KW-1015">Disulfide bond</keyword>
<keyword evidence="8" id="KW-0472">Membrane</keyword>
<evidence type="ECO:0000313" key="13">
    <source>
        <dbReference type="EMBL" id="CAF3617980.1"/>
    </source>
</evidence>
<evidence type="ECO:0000256" key="5">
    <source>
        <dbReference type="ARBA" id="ARBA00023180"/>
    </source>
</evidence>
<dbReference type="GO" id="GO:0005886">
    <property type="term" value="C:plasma membrane"/>
    <property type="evidence" value="ECO:0007669"/>
    <property type="project" value="TreeGrafter"/>
</dbReference>
<evidence type="ECO:0000256" key="2">
    <source>
        <dbReference type="ARBA" id="ARBA00022729"/>
    </source>
</evidence>
<sequence length="397" mass="43983">MIPSSVRTSCPPTYNDILNGCYKVNNASNITWSSARNICTNDSNSLVTANFTGLTHLLSLESDTESTSIMYWLSGIYSYSYCDVNNSCQNNATCYMNAGRELCVCTSGFTGSVCDQEIDECLTSPCLHGGICTNLINGYYCNCSMLFYNGTNCESPINDPIQGQRHSAFVAVLCVIIGIVGLFTLSDLPWGDITQSLYCPWINCRCMNGESNGDDEDEISVDGENEQPRIAQIQKVHKPKQPNYHVMDTVWNPDNLITTSRNENLNSRSSVLQPMYNGYLSPLPGVDTRIVNDVTSPDNQLIKTFAAVLAKQRENKKKANQMYAADIISNTPEAMKQDDQAVSVPQNIITPWTVQLQQELRKKKKTEQQQSSDHDSMGSSTSMAQLIPKLKNNSTDV</sequence>
<evidence type="ECO:0000259" key="9">
    <source>
        <dbReference type="PROSITE" id="PS50026"/>
    </source>
</evidence>
<dbReference type="GO" id="GO:0032991">
    <property type="term" value="C:protein-containing complex"/>
    <property type="evidence" value="ECO:0007669"/>
    <property type="project" value="TreeGrafter"/>
</dbReference>